<comment type="caution">
    <text evidence="2">The sequence shown here is derived from an EMBL/GenBank/DDBJ whole genome shotgun (WGS) entry which is preliminary data.</text>
</comment>
<protein>
    <submittedName>
        <fullName evidence="2">Uncharacterized protein</fullName>
    </submittedName>
</protein>
<name>A0AAD7VFL8_QUISA</name>
<evidence type="ECO:0000256" key="1">
    <source>
        <dbReference type="SAM" id="Coils"/>
    </source>
</evidence>
<dbReference type="PANTHER" id="PTHR45669:SF7">
    <property type="entry name" value="F1N19.7"/>
    <property type="match status" value="1"/>
</dbReference>
<keyword evidence="3" id="KW-1185">Reference proteome</keyword>
<dbReference type="Proteomes" id="UP001163823">
    <property type="component" value="Chromosome 3"/>
</dbReference>
<feature type="coiled-coil region" evidence="1">
    <location>
        <begin position="1"/>
        <end position="28"/>
    </location>
</feature>
<accession>A0AAD7VFL8</accession>
<keyword evidence="1" id="KW-0175">Coiled coil</keyword>
<dbReference type="SUPFAM" id="SSF52833">
    <property type="entry name" value="Thioredoxin-like"/>
    <property type="match status" value="2"/>
</dbReference>
<dbReference type="InterPro" id="IPR036249">
    <property type="entry name" value="Thioredoxin-like_sf"/>
</dbReference>
<dbReference type="PROSITE" id="PS51354">
    <property type="entry name" value="GLUTAREDOXIN_2"/>
    <property type="match status" value="1"/>
</dbReference>
<sequence length="279" mass="31317">MEKEQDQLENLSNNEEQEEEAVIKKNALIVNKYAVRPSKFSGNLKLSPAAGGANSVVVYMPCCSLVPRNSADFDLVMNMLEGYGVQLVVQNISLPENDQTSLPIVFVEGRCFAGVKEVMKFHNSGEIRKILSTSTSVMNDNKGKTIYQGFDNCPLHTADDVVLLYTRCSTLGTGEKGDSVYLMEVMKRYPVEIEVRDNSLCKNHEGLLKPFQENNNKVVLPIVFVNGRCLGGKIEVLKLNMRRQLDDILMNTSAEKNDNNKGKTIFASFDYRKNIKQNY</sequence>
<evidence type="ECO:0000313" key="3">
    <source>
        <dbReference type="Proteomes" id="UP001163823"/>
    </source>
</evidence>
<gene>
    <name evidence="2" type="ORF">O6P43_004207</name>
</gene>
<dbReference type="PANTHER" id="PTHR45669">
    <property type="entry name" value="GLUTAREDOXIN DOMAIN-CONTAINING CYSTEINE-RICH PROTEIN CG12206-RELATED"/>
    <property type="match status" value="1"/>
</dbReference>
<evidence type="ECO:0000313" key="2">
    <source>
        <dbReference type="EMBL" id="KAJ7974077.1"/>
    </source>
</evidence>
<dbReference type="EMBL" id="JARAOO010000003">
    <property type="protein sequence ID" value="KAJ7974077.1"/>
    <property type="molecule type" value="Genomic_DNA"/>
</dbReference>
<organism evidence="2 3">
    <name type="scientific">Quillaja saponaria</name>
    <name type="common">Soap bark tree</name>
    <dbReference type="NCBI Taxonomy" id="32244"/>
    <lineage>
        <taxon>Eukaryota</taxon>
        <taxon>Viridiplantae</taxon>
        <taxon>Streptophyta</taxon>
        <taxon>Embryophyta</taxon>
        <taxon>Tracheophyta</taxon>
        <taxon>Spermatophyta</taxon>
        <taxon>Magnoliopsida</taxon>
        <taxon>eudicotyledons</taxon>
        <taxon>Gunneridae</taxon>
        <taxon>Pentapetalae</taxon>
        <taxon>rosids</taxon>
        <taxon>fabids</taxon>
        <taxon>Fabales</taxon>
        <taxon>Quillajaceae</taxon>
        <taxon>Quillaja</taxon>
    </lineage>
</organism>
<dbReference type="AlphaFoldDB" id="A0AAD7VFL8"/>
<proteinExistence type="predicted"/>
<reference evidence="2" key="1">
    <citation type="journal article" date="2023" name="Science">
        <title>Elucidation of the pathway for biosynthesis of saponin adjuvants from the soapbark tree.</title>
        <authorList>
            <person name="Reed J."/>
            <person name="Orme A."/>
            <person name="El-Demerdash A."/>
            <person name="Owen C."/>
            <person name="Martin L.B.B."/>
            <person name="Misra R.C."/>
            <person name="Kikuchi S."/>
            <person name="Rejzek M."/>
            <person name="Martin A.C."/>
            <person name="Harkess A."/>
            <person name="Leebens-Mack J."/>
            <person name="Louveau T."/>
            <person name="Stephenson M.J."/>
            <person name="Osbourn A."/>
        </authorList>
    </citation>
    <scope>NUCLEOTIDE SEQUENCE</scope>
    <source>
        <strain evidence="2">S10</strain>
    </source>
</reference>
<dbReference type="KEGG" id="qsa:O6P43_004207"/>
<dbReference type="Gene3D" id="3.40.30.10">
    <property type="entry name" value="Glutaredoxin"/>
    <property type="match status" value="2"/>
</dbReference>